<organism evidence="6 7">
    <name type="scientific">Baekduia soli</name>
    <dbReference type="NCBI Taxonomy" id="496014"/>
    <lineage>
        <taxon>Bacteria</taxon>
        <taxon>Bacillati</taxon>
        <taxon>Actinomycetota</taxon>
        <taxon>Thermoleophilia</taxon>
        <taxon>Solirubrobacterales</taxon>
        <taxon>Baekduiaceae</taxon>
        <taxon>Baekduia</taxon>
    </lineage>
</organism>
<dbReference type="FunFam" id="1.10.10.10:FF:000001">
    <property type="entry name" value="LysR family transcriptional regulator"/>
    <property type="match status" value="1"/>
</dbReference>
<dbReference type="Gene3D" id="3.40.190.290">
    <property type="match status" value="1"/>
</dbReference>
<dbReference type="CDD" id="cd05466">
    <property type="entry name" value="PBP2_LTTR_substrate"/>
    <property type="match status" value="1"/>
</dbReference>
<name>A0A5B8U308_9ACTN</name>
<keyword evidence="4" id="KW-0804">Transcription</keyword>
<dbReference type="GO" id="GO:0003677">
    <property type="term" value="F:DNA binding"/>
    <property type="evidence" value="ECO:0007669"/>
    <property type="project" value="UniProtKB-KW"/>
</dbReference>
<gene>
    <name evidence="6" type="ORF">FSW04_07050</name>
</gene>
<feature type="domain" description="HTH lysR-type" evidence="5">
    <location>
        <begin position="1"/>
        <end position="58"/>
    </location>
</feature>
<dbReference type="InterPro" id="IPR036388">
    <property type="entry name" value="WH-like_DNA-bd_sf"/>
</dbReference>
<evidence type="ECO:0000256" key="3">
    <source>
        <dbReference type="ARBA" id="ARBA00023125"/>
    </source>
</evidence>
<evidence type="ECO:0000256" key="1">
    <source>
        <dbReference type="ARBA" id="ARBA00009437"/>
    </source>
</evidence>
<dbReference type="Pfam" id="PF03466">
    <property type="entry name" value="LysR_substrate"/>
    <property type="match status" value="1"/>
</dbReference>
<evidence type="ECO:0000259" key="5">
    <source>
        <dbReference type="PROSITE" id="PS50931"/>
    </source>
</evidence>
<dbReference type="InterPro" id="IPR005119">
    <property type="entry name" value="LysR_subst-bd"/>
</dbReference>
<dbReference type="SUPFAM" id="SSF53850">
    <property type="entry name" value="Periplasmic binding protein-like II"/>
    <property type="match status" value="1"/>
</dbReference>
<reference evidence="6 7" key="1">
    <citation type="journal article" date="2018" name="J. Microbiol.">
        <title>Baekduia soli gen. nov., sp. nov., a novel bacterium isolated from the soil of Baekdu Mountain and proposal of a novel family name, Baekduiaceae fam. nov.</title>
        <authorList>
            <person name="An D.S."/>
            <person name="Siddiqi M.Z."/>
            <person name="Kim K.H."/>
            <person name="Yu H.S."/>
            <person name="Im W.T."/>
        </authorList>
    </citation>
    <scope>NUCLEOTIDE SEQUENCE [LARGE SCALE GENOMIC DNA]</scope>
    <source>
        <strain evidence="6 7">BR7-21</strain>
    </source>
</reference>
<dbReference type="Gene3D" id="1.10.10.10">
    <property type="entry name" value="Winged helix-like DNA-binding domain superfamily/Winged helix DNA-binding domain"/>
    <property type="match status" value="1"/>
</dbReference>
<dbReference type="KEGG" id="bsol:FSW04_07050"/>
<evidence type="ECO:0000256" key="4">
    <source>
        <dbReference type="ARBA" id="ARBA00023163"/>
    </source>
</evidence>
<dbReference type="AlphaFoldDB" id="A0A5B8U308"/>
<dbReference type="Proteomes" id="UP000321805">
    <property type="component" value="Chromosome"/>
</dbReference>
<dbReference type="InterPro" id="IPR036390">
    <property type="entry name" value="WH_DNA-bd_sf"/>
</dbReference>
<dbReference type="RefSeq" id="WP_146917735.1">
    <property type="nucleotide sequence ID" value="NZ_CP042430.1"/>
</dbReference>
<evidence type="ECO:0000256" key="2">
    <source>
        <dbReference type="ARBA" id="ARBA00023015"/>
    </source>
</evidence>
<keyword evidence="2" id="KW-0805">Transcription regulation</keyword>
<dbReference type="PRINTS" id="PR00039">
    <property type="entry name" value="HTHLYSR"/>
</dbReference>
<keyword evidence="3" id="KW-0238">DNA-binding</keyword>
<dbReference type="PANTHER" id="PTHR30346:SF28">
    <property type="entry name" value="HTH-TYPE TRANSCRIPTIONAL REGULATOR CYNR"/>
    <property type="match status" value="1"/>
</dbReference>
<evidence type="ECO:0000313" key="6">
    <source>
        <dbReference type="EMBL" id="QEC47363.1"/>
    </source>
</evidence>
<dbReference type="GO" id="GO:0003700">
    <property type="term" value="F:DNA-binding transcription factor activity"/>
    <property type="evidence" value="ECO:0007669"/>
    <property type="project" value="InterPro"/>
</dbReference>
<accession>A0A5B8U308</accession>
<dbReference type="EMBL" id="CP042430">
    <property type="protein sequence ID" value="QEC47363.1"/>
    <property type="molecule type" value="Genomic_DNA"/>
</dbReference>
<dbReference type="PANTHER" id="PTHR30346">
    <property type="entry name" value="TRANSCRIPTIONAL DUAL REGULATOR HCAR-RELATED"/>
    <property type="match status" value="1"/>
</dbReference>
<proteinExistence type="inferred from homology"/>
<sequence length="302" mass="32548">MDLRQLRSLVALAEEGHFTRAAARMHIAQPALSQQIRRLEDELGLALVDRTTRRVALTDAGILLVARARRALGEIDAARAELADLAGVRAGHLVIGAMQSLGPFDLSRLLAEFHGRHPAVELTVLEEVSDALLAMVRSDQVDLAFASLTEGGGQEGMATQRLVTEPLVVLLAPDHRLAGRGRLRIAELRDERFISFREGAGLRRILDAAALEAGFEPQIAFETNEVQRAQALASRGLGVTIVPESDGDRQGPPVVAVALHRPAITRDVTLVWREARRHTPAARAFLQLARGADRTGAPASGG</sequence>
<dbReference type="GO" id="GO:0032993">
    <property type="term" value="C:protein-DNA complex"/>
    <property type="evidence" value="ECO:0007669"/>
    <property type="project" value="TreeGrafter"/>
</dbReference>
<dbReference type="InterPro" id="IPR000847">
    <property type="entry name" value="LysR_HTH_N"/>
</dbReference>
<dbReference type="SUPFAM" id="SSF46785">
    <property type="entry name" value="Winged helix' DNA-binding domain"/>
    <property type="match status" value="1"/>
</dbReference>
<dbReference type="PROSITE" id="PS50931">
    <property type="entry name" value="HTH_LYSR"/>
    <property type="match status" value="1"/>
</dbReference>
<protein>
    <submittedName>
        <fullName evidence="6">LysR family transcriptional regulator</fullName>
    </submittedName>
</protein>
<dbReference type="OrthoDB" id="3176554at2"/>
<dbReference type="Pfam" id="PF00126">
    <property type="entry name" value="HTH_1"/>
    <property type="match status" value="1"/>
</dbReference>
<keyword evidence="7" id="KW-1185">Reference proteome</keyword>
<comment type="similarity">
    <text evidence="1">Belongs to the LysR transcriptional regulatory family.</text>
</comment>
<evidence type="ECO:0000313" key="7">
    <source>
        <dbReference type="Proteomes" id="UP000321805"/>
    </source>
</evidence>